<dbReference type="GO" id="GO:0016846">
    <property type="term" value="F:carbon-sulfur lyase activity"/>
    <property type="evidence" value="ECO:0007669"/>
    <property type="project" value="InterPro"/>
</dbReference>
<evidence type="ECO:0000256" key="1">
    <source>
        <dbReference type="ARBA" id="ARBA00005495"/>
    </source>
</evidence>
<dbReference type="RefSeq" id="WP_104520824.1">
    <property type="nucleotide sequence ID" value="NZ_NHRY01000224.1"/>
</dbReference>
<dbReference type="OrthoDB" id="9807246at2"/>
<dbReference type="Gene3D" id="3.90.1590.10">
    <property type="entry name" value="glutathione-dependent formaldehyde- activating enzyme (gfa)"/>
    <property type="match status" value="1"/>
</dbReference>
<evidence type="ECO:0000313" key="6">
    <source>
        <dbReference type="EMBL" id="PPQ29584.1"/>
    </source>
</evidence>
<dbReference type="InterPro" id="IPR011057">
    <property type="entry name" value="Mss4-like_sf"/>
</dbReference>
<dbReference type="EMBL" id="NHRY01000224">
    <property type="protein sequence ID" value="PPQ29584.1"/>
    <property type="molecule type" value="Genomic_DNA"/>
</dbReference>
<dbReference type="GO" id="GO:0046872">
    <property type="term" value="F:metal ion binding"/>
    <property type="evidence" value="ECO:0007669"/>
    <property type="project" value="UniProtKB-KW"/>
</dbReference>
<keyword evidence="2" id="KW-0479">Metal-binding</keyword>
<proteinExistence type="inferred from homology"/>
<feature type="domain" description="CENP-V/GFA" evidence="5">
    <location>
        <begin position="8"/>
        <end position="110"/>
    </location>
</feature>
<dbReference type="PANTHER" id="PTHR33337:SF40">
    <property type="entry name" value="CENP-V_GFA DOMAIN-CONTAINING PROTEIN-RELATED"/>
    <property type="match status" value="1"/>
</dbReference>
<sequence>MYKTQPTITGGCQCGAIRYALFEWPESTICHCRMCQKAVGGPFAALSKVRRECFAWTRGQPAAFRSSNAAERQFCRACGTPLAFHYLEDGDSIEVTTGSLDHPADLPPKKNFGVASRLPWIALLVPGGLPEVPPDGSRVIVSRQHPDHETAEWPIPA</sequence>
<dbReference type="Pfam" id="PF04828">
    <property type="entry name" value="GFA"/>
    <property type="match status" value="1"/>
</dbReference>
<dbReference type="PANTHER" id="PTHR33337">
    <property type="entry name" value="GFA DOMAIN-CONTAINING PROTEIN"/>
    <property type="match status" value="1"/>
</dbReference>
<protein>
    <recommendedName>
        <fullName evidence="5">CENP-V/GFA domain-containing protein</fullName>
    </recommendedName>
</protein>
<reference evidence="6 7" key="1">
    <citation type="journal article" date="2018" name="Arch. Microbiol.">
        <title>New insights into the metabolic potential of the phototrophic purple bacterium Rhodopila globiformis DSM 161(T) from its draft genome sequence and evidence for a vanadium-dependent nitrogenase.</title>
        <authorList>
            <person name="Imhoff J.F."/>
            <person name="Rahn T."/>
            <person name="Kunzel S."/>
            <person name="Neulinger S.C."/>
        </authorList>
    </citation>
    <scope>NUCLEOTIDE SEQUENCE [LARGE SCALE GENOMIC DNA]</scope>
    <source>
        <strain evidence="6 7">DSM 161</strain>
    </source>
</reference>
<evidence type="ECO:0000313" key="7">
    <source>
        <dbReference type="Proteomes" id="UP000239724"/>
    </source>
</evidence>
<organism evidence="6 7">
    <name type="scientific">Rhodopila globiformis</name>
    <name type="common">Rhodopseudomonas globiformis</name>
    <dbReference type="NCBI Taxonomy" id="1071"/>
    <lineage>
        <taxon>Bacteria</taxon>
        <taxon>Pseudomonadati</taxon>
        <taxon>Pseudomonadota</taxon>
        <taxon>Alphaproteobacteria</taxon>
        <taxon>Acetobacterales</taxon>
        <taxon>Acetobacteraceae</taxon>
        <taxon>Rhodopila</taxon>
    </lineage>
</organism>
<dbReference type="SUPFAM" id="SSF51316">
    <property type="entry name" value="Mss4-like"/>
    <property type="match status" value="1"/>
</dbReference>
<evidence type="ECO:0000256" key="2">
    <source>
        <dbReference type="ARBA" id="ARBA00022723"/>
    </source>
</evidence>
<dbReference type="InterPro" id="IPR006913">
    <property type="entry name" value="CENP-V/GFA"/>
</dbReference>
<accession>A0A2S6N4Q0</accession>
<evidence type="ECO:0000256" key="4">
    <source>
        <dbReference type="ARBA" id="ARBA00023239"/>
    </source>
</evidence>
<dbReference type="AlphaFoldDB" id="A0A2S6N4Q0"/>
<evidence type="ECO:0000256" key="3">
    <source>
        <dbReference type="ARBA" id="ARBA00022833"/>
    </source>
</evidence>
<comment type="similarity">
    <text evidence="1">Belongs to the Gfa family.</text>
</comment>
<comment type="caution">
    <text evidence="6">The sequence shown here is derived from an EMBL/GenBank/DDBJ whole genome shotgun (WGS) entry which is preliminary data.</text>
</comment>
<gene>
    <name evidence="6" type="ORF">CCS01_21230</name>
</gene>
<dbReference type="Proteomes" id="UP000239724">
    <property type="component" value="Unassembled WGS sequence"/>
</dbReference>
<keyword evidence="3" id="KW-0862">Zinc</keyword>
<evidence type="ECO:0000259" key="5">
    <source>
        <dbReference type="PROSITE" id="PS51891"/>
    </source>
</evidence>
<name>A0A2S6N4Q0_RHOGL</name>
<dbReference type="PROSITE" id="PS51891">
    <property type="entry name" value="CENP_V_GFA"/>
    <property type="match status" value="1"/>
</dbReference>
<keyword evidence="4" id="KW-0456">Lyase</keyword>
<keyword evidence="7" id="KW-1185">Reference proteome</keyword>